<dbReference type="RefSeq" id="WP_270072456.1">
    <property type="nucleotide sequence ID" value="NZ_JAJAQC010000018.1"/>
</dbReference>
<accession>A0A9X3NNS4</accession>
<name>A0A9X3NNS4_9ACTN</name>
<comment type="caution">
    <text evidence="1">The sequence shown here is derived from an EMBL/GenBank/DDBJ whole genome shotgun (WGS) entry which is preliminary data.</text>
</comment>
<dbReference type="SUPFAM" id="SSF52540">
    <property type="entry name" value="P-loop containing nucleoside triphosphate hydrolases"/>
    <property type="match status" value="1"/>
</dbReference>
<dbReference type="Proteomes" id="UP001140076">
    <property type="component" value="Unassembled WGS sequence"/>
</dbReference>
<dbReference type="Gene3D" id="3.40.50.300">
    <property type="entry name" value="P-loop containing nucleotide triphosphate hydrolases"/>
    <property type="match status" value="1"/>
</dbReference>
<evidence type="ECO:0000313" key="1">
    <source>
        <dbReference type="EMBL" id="MDA0565179.1"/>
    </source>
</evidence>
<proteinExistence type="predicted"/>
<reference evidence="1" key="1">
    <citation type="submission" date="2021-10" db="EMBL/GenBank/DDBJ databases">
        <title>Streptomonospora sp. nov., isolated from mangrove soil.</title>
        <authorList>
            <person name="Chen X."/>
            <person name="Ge X."/>
            <person name="Liu W."/>
        </authorList>
    </citation>
    <scope>NUCLEOTIDE SEQUENCE</scope>
    <source>
        <strain evidence="1">S1-112</strain>
    </source>
</reference>
<protein>
    <recommendedName>
        <fullName evidence="3">MinD-like ATPase involved in chromosome partitioning or flagellar assembly</fullName>
    </recommendedName>
</protein>
<dbReference type="EMBL" id="JAJAQC010000018">
    <property type="protein sequence ID" value="MDA0565179.1"/>
    <property type="molecule type" value="Genomic_DNA"/>
</dbReference>
<organism evidence="1 2">
    <name type="scientific">Streptomonospora mangrovi</name>
    <dbReference type="NCBI Taxonomy" id="2883123"/>
    <lineage>
        <taxon>Bacteria</taxon>
        <taxon>Bacillati</taxon>
        <taxon>Actinomycetota</taxon>
        <taxon>Actinomycetes</taxon>
        <taxon>Streptosporangiales</taxon>
        <taxon>Nocardiopsidaceae</taxon>
        <taxon>Streptomonospora</taxon>
    </lineage>
</organism>
<gene>
    <name evidence="1" type="ORF">LG943_12755</name>
</gene>
<dbReference type="InterPro" id="IPR027417">
    <property type="entry name" value="P-loop_NTPase"/>
</dbReference>
<dbReference type="AlphaFoldDB" id="A0A9X3NNS4"/>
<evidence type="ECO:0008006" key="3">
    <source>
        <dbReference type="Google" id="ProtNLM"/>
    </source>
</evidence>
<evidence type="ECO:0000313" key="2">
    <source>
        <dbReference type="Proteomes" id="UP001140076"/>
    </source>
</evidence>
<keyword evidence="2" id="KW-1185">Reference proteome</keyword>
<sequence>MPVITLFSLGGAPGVTTLALALAASWPQEMPTVMVEADASGGAVAAWRHMPTSPGVVELAAAIRADDLPGPDQSGRLLRDCTQTLPGGQLVCPAPATADRAVGAVAILARHPQALASTEAVWMVDAGRLAPRSPAARLAAASDAALLVVADDLAQLKRAKEALPALRGGVRRLGLVVTGHRPDGGQIGQALGLSVLEHLPTDPKAAAFVRSGVPAAHAGRRPLLRAARSLAAALADALHPDHVPAPPSAPLRAGAA</sequence>